<evidence type="ECO:0000313" key="1">
    <source>
        <dbReference type="EMBL" id="GCC27199.1"/>
    </source>
</evidence>
<keyword evidence="2" id="KW-1185">Reference proteome</keyword>
<sequence>MMSRLPAVEAGTYRSWSGPVGSGSRCVGGLGSGSSGTELEAGPPLDYAANEGIFMISKSTVSEKKGNLHLISLFIRKK</sequence>
<name>A0A401S9X2_CHIPU</name>
<accession>A0A401S9X2</accession>
<dbReference type="Proteomes" id="UP000287033">
    <property type="component" value="Unassembled WGS sequence"/>
</dbReference>
<gene>
    <name evidence="1" type="ORF">chiPu_0005623</name>
</gene>
<proteinExistence type="predicted"/>
<comment type="caution">
    <text evidence="1">The sequence shown here is derived from an EMBL/GenBank/DDBJ whole genome shotgun (WGS) entry which is preliminary data.</text>
</comment>
<evidence type="ECO:0000313" key="2">
    <source>
        <dbReference type="Proteomes" id="UP000287033"/>
    </source>
</evidence>
<dbReference type="AlphaFoldDB" id="A0A401S9X2"/>
<protein>
    <submittedName>
        <fullName evidence="1">Uncharacterized protein</fullName>
    </submittedName>
</protein>
<dbReference type="EMBL" id="BEZZ01000155">
    <property type="protein sequence ID" value="GCC27199.1"/>
    <property type="molecule type" value="Genomic_DNA"/>
</dbReference>
<organism evidence="1 2">
    <name type="scientific">Chiloscyllium punctatum</name>
    <name type="common">Brownbanded bambooshark</name>
    <name type="synonym">Hemiscyllium punctatum</name>
    <dbReference type="NCBI Taxonomy" id="137246"/>
    <lineage>
        <taxon>Eukaryota</taxon>
        <taxon>Metazoa</taxon>
        <taxon>Chordata</taxon>
        <taxon>Craniata</taxon>
        <taxon>Vertebrata</taxon>
        <taxon>Chondrichthyes</taxon>
        <taxon>Elasmobranchii</taxon>
        <taxon>Galeomorphii</taxon>
        <taxon>Galeoidea</taxon>
        <taxon>Orectolobiformes</taxon>
        <taxon>Hemiscylliidae</taxon>
        <taxon>Chiloscyllium</taxon>
    </lineage>
</organism>
<reference evidence="1 2" key="1">
    <citation type="journal article" date="2018" name="Nat. Ecol. Evol.">
        <title>Shark genomes provide insights into elasmobranch evolution and the origin of vertebrates.</title>
        <authorList>
            <person name="Hara Y"/>
            <person name="Yamaguchi K"/>
            <person name="Onimaru K"/>
            <person name="Kadota M"/>
            <person name="Koyanagi M"/>
            <person name="Keeley SD"/>
            <person name="Tatsumi K"/>
            <person name="Tanaka K"/>
            <person name="Motone F"/>
            <person name="Kageyama Y"/>
            <person name="Nozu R"/>
            <person name="Adachi N"/>
            <person name="Nishimura O"/>
            <person name="Nakagawa R"/>
            <person name="Tanegashima C"/>
            <person name="Kiyatake I"/>
            <person name="Matsumoto R"/>
            <person name="Murakumo K"/>
            <person name="Nishida K"/>
            <person name="Terakita A"/>
            <person name="Kuratani S"/>
            <person name="Sato K"/>
            <person name="Hyodo S Kuraku.S."/>
        </authorList>
    </citation>
    <scope>NUCLEOTIDE SEQUENCE [LARGE SCALE GENOMIC DNA]</scope>
</reference>